<evidence type="ECO:0000313" key="1">
    <source>
        <dbReference type="EMBL" id="KKN69620.1"/>
    </source>
</evidence>
<reference evidence="1" key="1">
    <citation type="journal article" date="2015" name="Nature">
        <title>Complex archaea that bridge the gap between prokaryotes and eukaryotes.</title>
        <authorList>
            <person name="Spang A."/>
            <person name="Saw J.H."/>
            <person name="Jorgensen S.L."/>
            <person name="Zaremba-Niedzwiedzka K."/>
            <person name="Martijn J."/>
            <person name="Lind A.E."/>
            <person name="van Eijk R."/>
            <person name="Schleper C."/>
            <person name="Guy L."/>
            <person name="Ettema T.J."/>
        </authorList>
    </citation>
    <scope>NUCLEOTIDE SEQUENCE</scope>
</reference>
<sequence>MTKYRNKPCKVCGKIDRSKRKVCLDCKTKYPRRWSEKGNPPFDRLSSFEKEVKEAVNDD</sequence>
<proteinExistence type="predicted"/>
<comment type="caution">
    <text evidence="1">The sequence shown here is derived from an EMBL/GenBank/DDBJ whole genome shotgun (WGS) entry which is preliminary data.</text>
</comment>
<gene>
    <name evidence="1" type="ORF">LCGC14_0439230</name>
</gene>
<dbReference type="EMBL" id="LAZR01000422">
    <property type="protein sequence ID" value="KKN69620.1"/>
    <property type="molecule type" value="Genomic_DNA"/>
</dbReference>
<protein>
    <submittedName>
        <fullName evidence="1">Uncharacterized protein</fullName>
    </submittedName>
</protein>
<name>A0A0F9SKW8_9ZZZZ</name>
<accession>A0A0F9SKW8</accession>
<dbReference type="AlphaFoldDB" id="A0A0F9SKW8"/>
<organism evidence="1">
    <name type="scientific">marine sediment metagenome</name>
    <dbReference type="NCBI Taxonomy" id="412755"/>
    <lineage>
        <taxon>unclassified sequences</taxon>
        <taxon>metagenomes</taxon>
        <taxon>ecological metagenomes</taxon>
    </lineage>
</organism>